<sequence length="45" mass="5322">MKAKRDNRRTGQVRRFMPAFVKTVDGKRLSTKELKLLEETAVMER</sequence>
<accession>A0A0F9IK70</accession>
<reference evidence="1" key="1">
    <citation type="journal article" date="2015" name="Nature">
        <title>Complex archaea that bridge the gap between prokaryotes and eukaryotes.</title>
        <authorList>
            <person name="Spang A."/>
            <person name="Saw J.H."/>
            <person name="Jorgensen S.L."/>
            <person name="Zaremba-Niedzwiedzka K."/>
            <person name="Martijn J."/>
            <person name="Lind A.E."/>
            <person name="van Eijk R."/>
            <person name="Schleper C."/>
            <person name="Guy L."/>
            <person name="Ettema T.J."/>
        </authorList>
    </citation>
    <scope>NUCLEOTIDE SEQUENCE</scope>
</reference>
<organism evidence="1">
    <name type="scientific">marine sediment metagenome</name>
    <dbReference type="NCBI Taxonomy" id="412755"/>
    <lineage>
        <taxon>unclassified sequences</taxon>
        <taxon>metagenomes</taxon>
        <taxon>ecological metagenomes</taxon>
    </lineage>
</organism>
<evidence type="ECO:0000313" key="1">
    <source>
        <dbReference type="EMBL" id="KKL94220.1"/>
    </source>
</evidence>
<dbReference type="EMBL" id="LAZR01018982">
    <property type="protein sequence ID" value="KKL94220.1"/>
    <property type="molecule type" value="Genomic_DNA"/>
</dbReference>
<comment type="caution">
    <text evidence="1">The sequence shown here is derived from an EMBL/GenBank/DDBJ whole genome shotgun (WGS) entry which is preliminary data.</text>
</comment>
<proteinExistence type="predicted"/>
<protein>
    <submittedName>
        <fullName evidence="1">Uncharacterized protein</fullName>
    </submittedName>
</protein>
<dbReference type="AlphaFoldDB" id="A0A0F9IK70"/>
<gene>
    <name evidence="1" type="ORF">LCGC14_1866820</name>
</gene>
<name>A0A0F9IK70_9ZZZZ</name>